<protein>
    <submittedName>
        <fullName evidence="4">Uncharacterized protein KIAA1614 homolog</fullName>
    </submittedName>
</protein>
<dbReference type="InterPro" id="IPR032756">
    <property type="entry name" value="DUF4685"/>
</dbReference>
<dbReference type="GO" id="GO:0007098">
    <property type="term" value="P:centrosome cycle"/>
    <property type="evidence" value="ECO:0007669"/>
    <property type="project" value="TreeGrafter"/>
</dbReference>
<name>A0A9B0UCQ2_CHRAS</name>
<feature type="region of interest" description="Disordered" evidence="1">
    <location>
        <begin position="92"/>
        <end position="123"/>
    </location>
</feature>
<feature type="region of interest" description="Disordered" evidence="1">
    <location>
        <begin position="1"/>
        <end position="53"/>
    </location>
</feature>
<feature type="compositionally biased region" description="Low complexity" evidence="1">
    <location>
        <begin position="1153"/>
        <end position="1164"/>
    </location>
</feature>
<feature type="compositionally biased region" description="Basic and acidic residues" evidence="1">
    <location>
        <begin position="92"/>
        <end position="110"/>
    </location>
</feature>
<gene>
    <name evidence="4" type="primary">KIAA1614</name>
</gene>
<dbReference type="PANTHER" id="PTHR14102">
    <property type="entry name" value="PAR-6-RELATED"/>
    <property type="match status" value="1"/>
</dbReference>
<feature type="compositionally biased region" description="Low complexity" evidence="1">
    <location>
        <begin position="958"/>
        <end position="968"/>
    </location>
</feature>
<dbReference type="RefSeq" id="XP_006876499.1">
    <property type="nucleotide sequence ID" value="XM_006876437.1"/>
</dbReference>
<feature type="region of interest" description="Disordered" evidence="1">
    <location>
        <begin position="1004"/>
        <end position="1049"/>
    </location>
</feature>
<dbReference type="Proteomes" id="UP000504623">
    <property type="component" value="Unplaced"/>
</dbReference>
<feature type="compositionally biased region" description="Gly residues" evidence="1">
    <location>
        <begin position="909"/>
        <end position="918"/>
    </location>
</feature>
<feature type="region of interest" description="Disordered" evidence="1">
    <location>
        <begin position="870"/>
        <end position="986"/>
    </location>
</feature>
<dbReference type="GO" id="GO:0005634">
    <property type="term" value="C:nucleus"/>
    <property type="evidence" value="ECO:0007669"/>
    <property type="project" value="TreeGrafter"/>
</dbReference>
<feature type="compositionally biased region" description="Low complexity" evidence="1">
    <location>
        <begin position="919"/>
        <end position="928"/>
    </location>
</feature>
<dbReference type="GO" id="GO:0060341">
    <property type="term" value="P:regulation of cellular localization"/>
    <property type="evidence" value="ECO:0007669"/>
    <property type="project" value="TreeGrafter"/>
</dbReference>
<reference evidence="4" key="1">
    <citation type="submission" date="2025-08" db="UniProtKB">
        <authorList>
            <consortium name="RefSeq"/>
        </authorList>
    </citation>
    <scope>IDENTIFICATION</scope>
    <source>
        <tissue evidence="4">Spleen</tissue>
    </source>
</reference>
<feature type="region of interest" description="Disordered" evidence="1">
    <location>
        <begin position="823"/>
        <end position="856"/>
    </location>
</feature>
<accession>A0A9B0UCQ2</accession>
<feature type="region of interest" description="Disordered" evidence="1">
    <location>
        <begin position="1143"/>
        <end position="1164"/>
    </location>
</feature>
<evidence type="ECO:0000313" key="4">
    <source>
        <dbReference type="RefSeq" id="XP_006876499.1"/>
    </source>
</evidence>
<feature type="domain" description="DUF4685" evidence="2">
    <location>
        <begin position="345"/>
        <end position="469"/>
    </location>
</feature>
<dbReference type="GO" id="GO:0005938">
    <property type="term" value="C:cell cortex"/>
    <property type="evidence" value="ECO:0007669"/>
    <property type="project" value="TreeGrafter"/>
</dbReference>
<keyword evidence="3" id="KW-1185">Reference proteome</keyword>
<evidence type="ECO:0000313" key="3">
    <source>
        <dbReference type="Proteomes" id="UP000504623"/>
    </source>
</evidence>
<feature type="compositionally biased region" description="Basic and acidic residues" evidence="1">
    <location>
        <begin position="676"/>
        <end position="685"/>
    </location>
</feature>
<dbReference type="PANTHER" id="PTHR14102:SF12">
    <property type="entry name" value="CDNA SEQUENCE BC034090"/>
    <property type="match status" value="1"/>
</dbReference>
<dbReference type="Pfam" id="PF15737">
    <property type="entry name" value="DUF4685"/>
    <property type="match status" value="1"/>
</dbReference>
<feature type="region of interest" description="Disordered" evidence="1">
    <location>
        <begin position="604"/>
        <end position="715"/>
    </location>
</feature>
<dbReference type="OrthoDB" id="10058001at2759"/>
<proteinExistence type="predicted"/>
<feature type="compositionally biased region" description="Polar residues" evidence="1">
    <location>
        <begin position="706"/>
        <end position="715"/>
    </location>
</feature>
<organism evidence="3 4">
    <name type="scientific">Chrysochloris asiatica</name>
    <name type="common">Cape golden mole</name>
    <dbReference type="NCBI Taxonomy" id="185453"/>
    <lineage>
        <taxon>Eukaryota</taxon>
        <taxon>Metazoa</taxon>
        <taxon>Chordata</taxon>
        <taxon>Craniata</taxon>
        <taxon>Vertebrata</taxon>
        <taxon>Euteleostomi</taxon>
        <taxon>Mammalia</taxon>
        <taxon>Eutheria</taxon>
        <taxon>Afrotheria</taxon>
        <taxon>Chrysochloridae</taxon>
        <taxon>Chrysochlorinae</taxon>
        <taxon>Chrysochloris</taxon>
    </lineage>
</organism>
<dbReference type="InterPro" id="IPR051741">
    <property type="entry name" value="PAR6_homolog"/>
</dbReference>
<feature type="compositionally biased region" description="Polar residues" evidence="1">
    <location>
        <begin position="829"/>
        <end position="838"/>
    </location>
</feature>
<sequence length="1164" mass="125515">MEGMEAAAESAGGSPQGPKTANRPASPLKVTAMERSGLEQQPDNGQLPRSWLCPWENRTPSMMAPQPPRAWRVQLPGPSVLEFKVRALKEKRTVGKHEESPGPNSHERPSSKKPKCRRAKEGVTRALAEVSLPTDALEEPHAQNLPVNDEEPAMNECPRPPRPPAPGVECWRGRSRWPPEAAWALPDQERRLLPGPCSLQVSHNHRAALSQPGHTGPCNKITHIPNLKKERSVPLRDGLATGGEQDSASLTSEEDFVPRTPLLGALWRAGELGALGTGSSLLSLSDRVERNRCLLQGMLSVSGQCPPKAGILAWTSSWDRAAPDQLAGDVDWDSSISLQDSNQNRTFGGKPGPVLSPRHAEAKHLLHHARMKARTRPLRASHDIMPTIAPGSRDSRRSPALDPRMTFPSRDSPQNGNLSDSSSGESSSGLWSKRGASPTSHVRFEDESAHDVEFRYLERLQQRQRQGLNSTSLQAVDQGPLRSKPDFTNYISRGGKCRDAREGALHRLAGGPQREGLPPPPTPDMERKCQTCDISIPQQCPLEGKAPPDPRVLWELEAVGGVEGVLWKHHQSRGLSPPVRLLLAEPELHTERVCETHIGDILRPEEVDSALDSTDTSDSCRTDSEDSGVSQPSRTVAQARNSRSTGGHSWLRKVEQPPGLQDQHHLTGVDPVEAIDESKDGREHTPAGTVFSREDAVLKPPALEPKSSSLDSQCQPDPRLGSCWTHLVGSGAPERTAGASSMKFRLMRPGRQAQFIESHESLEAASTSSLQRSQIEPSAPYHALLPSASLFSEGWVPVPPSSRKTTSSPVPHRKAVLIGSHRLVDQGDSGDTSHTPSESVVPRTCELSPLQTQPCSPQVRHPLLILSTNNCNNSESQEPWREATPESDVQKEPCKQEPELPLENSREGGPQGFPGPTGVGTVSSTGTTLSLAAEEPEPSQEPKGGLQRTEPRSGGHEPSGASPGVTVGPSPPSATPSERNKKNSSSIASILGLKKFFMTLGQSTRPKLGKSRSYSVEQLQSPASGPASRASTPKAKRAPSLQSLHLVSPSCQRRKAASFQNLHSLLSNKVDRSSLYLVGEPGDHSATGRSAKSQPRRALSVEDVGAPSLARTVGRVVEVFPDGTSQLQLRRSPEGTFGFCVASGNGRRDSGMPPSLLSPPSLGP</sequence>
<dbReference type="GO" id="GO:0007163">
    <property type="term" value="P:establishment or maintenance of cell polarity"/>
    <property type="evidence" value="ECO:0007669"/>
    <property type="project" value="TreeGrafter"/>
</dbReference>
<feature type="region of interest" description="Disordered" evidence="1">
    <location>
        <begin position="373"/>
        <end position="448"/>
    </location>
</feature>
<feature type="compositionally biased region" description="Polar residues" evidence="1">
    <location>
        <begin position="1012"/>
        <end position="1023"/>
    </location>
</feature>
<feature type="region of interest" description="Disordered" evidence="1">
    <location>
        <begin position="1079"/>
        <end position="1099"/>
    </location>
</feature>
<evidence type="ECO:0000256" key="1">
    <source>
        <dbReference type="SAM" id="MobiDB-lite"/>
    </source>
</evidence>
<feature type="compositionally biased region" description="Low complexity" evidence="1">
    <location>
        <begin position="1"/>
        <end position="13"/>
    </location>
</feature>
<feature type="compositionally biased region" description="Polar residues" evidence="1">
    <location>
        <begin position="1040"/>
        <end position="1049"/>
    </location>
</feature>
<feature type="compositionally biased region" description="Polar residues" evidence="1">
    <location>
        <begin position="628"/>
        <end position="647"/>
    </location>
</feature>
<feature type="compositionally biased region" description="Low complexity" evidence="1">
    <location>
        <begin position="418"/>
        <end position="432"/>
    </location>
</feature>
<dbReference type="GeneID" id="102815177"/>
<dbReference type="CTD" id="57710"/>
<dbReference type="AlphaFoldDB" id="A0A9B0UCQ2"/>
<evidence type="ECO:0000259" key="2">
    <source>
        <dbReference type="Pfam" id="PF15737"/>
    </source>
</evidence>
<feature type="compositionally biased region" description="Basic and acidic residues" evidence="1">
    <location>
        <begin position="878"/>
        <end position="898"/>
    </location>
</feature>
<dbReference type="GO" id="GO:0016324">
    <property type="term" value="C:apical plasma membrane"/>
    <property type="evidence" value="ECO:0007669"/>
    <property type="project" value="TreeGrafter"/>
</dbReference>
<feature type="region of interest" description="Disordered" evidence="1">
    <location>
        <begin position="465"/>
        <end position="494"/>
    </location>
</feature>